<organism evidence="2 3">
    <name type="scientific">Heracleum sosnowskyi</name>
    <dbReference type="NCBI Taxonomy" id="360622"/>
    <lineage>
        <taxon>Eukaryota</taxon>
        <taxon>Viridiplantae</taxon>
        <taxon>Streptophyta</taxon>
        <taxon>Embryophyta</taxon>
        <taxon>Tracheophyta</taxon>
        <taxon>Spermatophyta</taxon>
        <taxon>Magnoliopsida</taxon>
        <taxon>eudicotyledons</taxon>
        <taxon>Gunneridae</taxon>
        <taxon>Pentapetalae</taxon>
        <taxon>asterids</taxon>
        <taxon>campanulids</taxon>
        <taxon>Apiales</taxon>
        <taxon>Apiaceae</taxon>
        <taxon>Apioideae</taxon>
        <taxon>apioid superclade</taxon>
        <taxon>Tordylieae</taxon>
        <taxon>Tordyliinae</taxon>
        <taxon>Heracleum</taxon>
    </lineage>
</organism>
<dbReference type="Proteomes" id="UP001237642">
    <property type="component" value="Unassembled WGS sequence"/>
</dbReference>
<name>A0AAD8MVJ3_9APIA</name>
<dbReference type="AlphaFoldDB" id="A0AAD8MVJ3"/>
<dbReference type="SUPFAM" id="SSF50630">
    <property type="entry name" value="Acid proteases"/>
    <property type="match status" value="1"/>
</dbReference>
<feature type="compositionally biased region" description="Basic and acidic residues" evidence="1">
    <location>
        <begin position="368"/>
        <end position="382"/>
    </location>
</feature>
<comment type="caution">
    <text evidence="2">The sequence shown here is derived from an EMBL/GenBank/DDBJ whole genome shotgun (WGS) entry which is preliminary data.</text>
</comment>
<reference evidence="2" key="2">
    <citation type="submission" date="2023-05" db="EMBL/GenBank/DDBJ databases">
        <authorList>
            <person name="Schelkunov M.I."/>
        </authorList>
    </citation>
    <scope>NUCLEOTIDE SEQUENCE</scope>
    <source>
        <strain evidence="2">Hsosn_3</strain>
        <tissue evidence="2">Leaf</tissue>
    </source>
</reference>
<proteinExistence type="predicted"/>
<dbReference type="CDD" id="cd00303">
    <property type="entry name" value="retropepsin_like"/>
    <property type="match status" value="1"/>
</dbReference>
<dbReference type="Gene3D" id="2.40.70.10">
    <property type="entry name" value="Acid Proteases"/>
    <property type="match status" value="1"/>
</dbReference>
<dbReference type="Pfam" id="PF13975">
    <property type="entry name" value="gag-asp_proteas"/>
    <property type="match status" value="1"/>
</dbReference>
<reference evidence="2" key="1">
    <citation type="submission" date="2023-02" db="EMBL/GenBank/DDBJ databases">
        <title>Genome of toxic invasive species Heracleum sosnowskyi carries increased number of genes despite the absence of recent whole-genome duplications.</title>
        <authorList>
            <person name="Schelkunov M."/>
            <person name="Shtratnikova V."/>
            <person name="Makarenko M."/>
            <person name="Klepikova A."/>
            <person name="Omelchenko D."/>
            <person name="Novikova G."/>
            <person name="Obukhova E."/>
            <person name="Bogdanov V."/>
            <person name="Penin A."/>
            <person name="Logacheva M."/>
        </authorList>
    </citation>
    <scope>NUCLEOTIDE SEQUENCE</scope>
    <source>
        <strain evidence="2">Hsosn_3</strain>
        <tissue evidence="2">Leaf</tissue>
    </source>
</reference>
<keyword evidence="3" id="KW-1185">Reference proteome</keyword>
<dbReference type="InterPro" id="IPR021109">
    <property type="entry name" value="Peptidase_aspartic_dom_sf"/>
</dbReference>
<sequence length="382" mass="42586">METNHQIRSWADFTLQLQIRFGHSHYDDPNTQLSKLTKQAHLLNMRSDIQCEVISAKPYSLQHAIGLSKLYEDDIVPEGSSEDIKTYLKLEENKEVSEEPSLDEPATGKLYALIGNSTSRYLRIKGSVNGKKLQILVDGGSSHNFLQARVANFLGLDITPTSKFSVIVGNGENLTCAGQCKQVSIEIQDKEVTLQGPQDSLGLGTISTGQLHKLNKRREVAGCYILNLVEKHESQGANNAVADALSRRPDHKGQGQTFLAISISKFLLVEDIKREQAEAIELKDVDWKNAQHWTICDGLFLFRGRVYIPTEDATWVDQTEFKKIYPSLHLEGKVLVEGVGNVASDEVELTLEAEQERAGLLSSDNEVENDKVNKDKVNKDKV</sequence>
<evidence type="ECO:0000313" key="3">
    <source>
        <dbReference type="Proteomes" id="UP001237642"/>
    </source>
</evidence>
<gene>
    <name evidence="2" type="ORF">POM88_024077</name>
</gene>
<dbReference type="EMBL" id="JAUIZM010000005">
    <property type="protein sequence ID" value="KAK1386342.1"/>
    <property type="molecule type" value="Genomic_DNA"/>
</dbReference>
<evidence type="ECO:0000313" key="2">
    <source>
        <dbReference type="EMBL" id="KAK1386342.1"/>
    </source>
</evidence>
<feature type="region of interest" description="Disordered" evidence="1">
    <location>
        <begin position="360"/>
        <end position="382"/>
    </location>
</feature>
<protein>
    <submittedName>
        <fullName evidence="2">Uncharacterized protein</fullName>
    </submittedName>
</protein>
<accession>A0AAD8MVJ3</accession>
<evidence type="ECO:0000256" key="1">
    <source>
        <dbReference type="SAM" id="MobiDB-lite"/>
    </source>
</evidence>